<dbReference type="RefSeq" id="WP_068035236.1">
    <property type="nucleotide sequence ID" value="NZ_JAAXOO010000001.1"/>
</dbReference>
<keyword evidence="5" id="KW-1185">Reference proteome</keyword>
<accession>A0A846XCJ2</accession>
<gene>
    <name evidence="4" type="ORF">HGA13_01255</name>
</gene>
<organism evidence="4 5">
    <name type="scientific">Nocardia speluncae</name>
    <dbReference type="NCBI Taxonomy" id="419477"/>
    <lineage>
        <taxon>Bacteria</taxon>
        <taxon>Bacillati</taxon>
        <taxon>Actinomycetota</taxon>
        <taxon>Actinomycetes</taxon>
        <taxon>Mycobacteriales</taxon>
        <taxon>Nocardiaceae</taxon>
        <taxon>Nocardia</taxon>
    </lineage>
</organism>
<dbReference type="AlphaFoldDB" id="A0A846XCJ2"/>
<evidence type="ECO:0000259" key="3">
    <source>
        <dbReference type="Pfam" id="PF00881"/>
    </source>
</evidence>
<dbReference type="EMBL" id="JAAXOO010000001">
    <property type="protein sequence ID" value="NKY31704.1"/>
    <property type="molecule type" value="Genomic_DNA"/>
</dbReference>
<evidence type="ECO:0000256" key="1">
    <source>
        <dbReference type="ARBA" id="ARBA00007118"/>
    </source>
</evidence>
<dbReference type="SUPFAM" id="SSF55469">
    <property type="entry name" value="FMN-dependent nitroreductase-like"/>
    <property type="match status" value="1"/>
</dbReference>
<evidence type="ECO:0000313" key="5">
    <source>
        <dbReference type="Proteomes" id="UP000565715"/>
    </source>
</evidence>
<comment type="caution">
    <text evidence="4">The sequence shown here is derived from an EMBL/GenBank/DDBJ whole genome shotgun (WGS) entry which is preliminary data.</text>
</comment>
<reference evidence="4 5" key="1">
    <citation type="submission" date="2020-04" db="EMBL/GenBank/DDBJ databases">
        <title>MicrobeNet Type strains.</title>
        <authorList>
            <person name="Nicholson A.C."/>
        </authorList>
    </citation>
    <scope>NUCLEOTIDE SEQUENCE [LARGE SCALE GENOMIC DNA]</scope>
    <source>
        <strain evidence="4 5">DSM 45078</strain>
    </source>
</reference>
<dbReference type="PANTHER" id="PTHR43673:SF10">
    <property type="entry name" value="NADH DEHYDROGENASE_NAD(P)H NITROREDUCTASE XCC3605-RELATED"/>
    <property type="match status" value="1"/>
</dbReference>
<dbReference type="GO" id="GO:0016491">
    <property type="term" value="F:oxidoreductase activity"/>
    <property type="evidence" value="ECO:0007669"/>
    <property type="project" value="UniProtKB-KW"/>
</dbReference>
<dbReference type="InterPro" id="IPR029479">
    <property type="entry name" value="Nitroreductase"/>
</dbReference>
<dbReference type="Pfam" id="PF00881">
    <property type="entry name" value="Nitroreductase"/>
    <property type="match status" value="1"/>
</dbReference>
<evidence type="ECO:0000313" key="4">
    <source>
        <dbReference type="EMBL" id="NKY31704.1"/>
    </source>
</evidence>
<dbReference type="Gene3D" id="3.40.109.10">
    <property type="entry name" value="NADH Oxidase"/>
    <property type="match status" value="1"/>
</dbReference>
<dbReference type="Proteomes" id="UP000565715">
    <property type="component" value="Unassembled WGS sequence"/>
</dbReference>
<proteinExistence type="inferred from homology"/>
<dbReference type="CDD" id="cd02062">
    <property type="entry name" value="Nitro_FMN_reductase"/>
    <property type="match status" value="1"/>
</dbReference>
<sequence length="233" mass="25889">MRSGRPYRTGTKELTVPRELDLTTDELLTTTRAVRKRLDLEREVPLEVVRECIELAVQAPSGSNRQGWHWVVVTDPAPRRALGELYRKAFEEYASSRYFPGNQISGDTAADAARQRVADSARYLAEKMGEVPVLVIPCQSGRLDNASSADSASYWGSLFPAAWSFCLAARSRGLGTSWTTLHLRYEREAAEILGIPYDKVSQGALLPVAYTSGTDFKPAARTDLDRIVHIDGW</sequence>
<evidence type="ECO:0000256" key="2">
    <source>
        <dbReference type="ARBA" id="ARBA00023002"/>
    </source>
</evidence>
<dbReference type="InterPro" id="IPR000415">
    <property type="entry name" value="Nitroreductase-like"/>
</dbReference>
<dbReference type="PANTHER" id="PTHR43673">
    <property type="entry name" value="NAD(P)H NITROREDUCTASE YDGI-RELATED"/>
    <property type="match status" value="1"/>
</dbReference>
<feature type="domain" description="Nitroreductase" evidence="3">
    <location>
        <begin position="31"/>
        <end position="204"/>
    </location>
</feature>
<protein>
    <submittedName>
        <fullName evidence="4">Nitroreductase family protein</fullName>
    </submittedName>
</protein>
<name>A0A846XCJ2_9NOCA</name>
<keyword evidence="2" id="KW-0560">Oxidoreductase</keyword>
<comment type="similarity">
    <text evidence="1">Belongs to the nitroreductase family.</text>
</comment>